<protein>
    <submittedName>
        <fullName evidence="1">Uncharacterized protein</fullName>
    </submittedName>
</protein>
<name>A0A367J1Q7_RHIAZ</name>
<organism evidence="1 2">
    <name type="scientific">Rhizopus azygosporus</name>
    <name type="common">Rhizopus microsporus var. azygosporus</name>
    <dbReference type="NCBI Taxonomy" id="86630"/>
    <lineage>
        <taxon>Eukaryota</taxon>
        <taxon>Fungi</taxon>
        <taxon>Fungi incertae sedis</taxon>
        <taxon>Mucoromycota</taxon>
        <taxon>Mucoromycotina</taxon>
        <taxon>Mucoromycetes</taxon>
        <taxon>Mucorales</taxon>
        <taxon>Mucorineae</taxon>
        <taxon>Rhizopodaceae</taxon>
        <taxon>Rhizopus</taxon>
    </lineage>
</organism>
<feature type="non-terminal residue" evidence="1">
    <location>
        <position position="1"/>
    </location>
</feature>
<proteinExistence type="predicted"/>
<evidence type="ECO:0000313" key="1">
    <source>
        <dbReference type="EMBL" id="RCH83865.1"/>
    </source>
</evidence>
<accession>A0A367J1Q7</accession>
<comment type="caution">
    <text evidence="1">The sequence shown here is derived from an EMBL/GenBank/DDBJ whole genome shotgun (WGS) entry which is preliminary data.</text>
</comment>
<dbReference type="EMBL" id="PJQL01002533">
    <property type="protein sequence ID" value="RCH83865.1"/>
    <property type="molecule type" value="Genomic_DNA"/>
</dbReference>
<reference evidence="1 2" key="1">
    <citation type="journal article" date="2018" name="G3 (Bethesda)">
        <title>Phylogenetic and Phylogenomic Definition of Rhizopus Species.</title>
        <authorList>
            <person name="Gryganskyi A.P."/>
            <person name="Golan J."/>
            <person name="Dolatabadi S."/>
            <person name="Mondo S."/>
            <person name="Robb S."/>
            <person name="Idnurm A."/>
            <person name="Muszewska A."/>
            <person name="Steczkiewicz K."/>
            <person name="Masonjones S."/>
            <person name="Liao H.L."/>
            <person name="Gajdeczka M.T."/>
            <person name="Anike F."/>
            <person name="Vuek A."/>
            <person name="Anishchenko I.M."/>
            <person name="Voigt K."/>
            <person name="de Hoog G.S."/>
            <person name="Smith M.E."/>
            <person name="Heitman J."/>
            <person name="Vilgalys R."/>
            <person name="Stajich J.E."/>
        </authorList>
    </citation>
    <scope>NUCLEOTIDE SEQUENCE [LARGE SCALE GENOMIC DNA]</scope>
    <source>
        <strain evidence="1 2">CBS 357.93</strain>
    </source>
</reference>
<evidence type="ECO:0000313" key="2">
    <source>
        <dbReference type="Proteomes" id="UP000252139"/>
    </source>
</evidence>
<dbReference type="AlphaFoldDB" id="A0A367J1Q7"/>
<dbReference type="Proteomes" id="UP000252139">
    <property type="component" value="Unassembled WGS sequence"/>
</dbReference>
<gene>
    <name evidence="1" type="ORF">CU097_001165</name>
</gene>
<sequence length="67" mass="7581">AFPVLERFRFPQSHSSSPTTSDDILAENFQFSKGVCAQKSARCQTPTRIVQQQPAPDKTRIIYPLSR</sequence>
<keyword evidence="2" id="KW-1185">Reference proteome</keyword>